<dbReference type="InterPro" id="IPR012341">
    <property type="entry name" value="6hp_glycosidase-like_sf"/>
</dbReference>
<dbReference type="InterPro" id="IPR005195">
    <property type="entry name" value="Glyco_hydro_65_M"/>
</dbReference>
<gene>
    <name evidence="6" type="ORF">BLM47_02870</name>
</gene>
<reference evidence="6 7" key="1">
    <citation type="submission" date="2016-12" db="EMBL/GenBank/DDBJ databases">
        <title>Candidatus Reconcilibacillus cellulovorans genome.</title>
        <authorList>
            <person name="Kolinko S."/>
            <person name="Wu Y.-W."/>
            <person name="Tachea F."/>
            <person name="Denzel E."/>
            <person name="Hiras J."/>
            <person name="Baecker N."/>
            <person name="Chan L.J."/>
            <person name="Eichorst S.A."/>
            <person name="Frey D."/>
            <person name="Adams P.D."/>
            <person name="Pray T."/>
            <person name="Tanjore D."/>
            <person name="Petzold C.J."/>
            <person name="Gladden J.M."/>
            <person name="Simmons B.A."/>
            <person name="Singer S.W."/>
        </authorList>
    </citation>
    <scope>NUCLEOTIDE SEQUENCE [LARGE SCALE GENOMIC DNA]</scope>
    <source>
        <strain evidence="6">JTherm</strain>
    </source>
</reference>
<dbReference type="Pfam" id="PF03633">
    <property type="entry name" value="Glyco_hydro_65C"/>
    <property type="match status" value="1"/>
</dbReference>
<feature type="active site" description="Proton donor" evidence="2">
    <location>
        <position position="484"/>
    </location>
</feature>
<dbReference type="SUPFAM" id="SSF74650">
    <property type="entry name" value="Galactose mutarotase-like"/>
    <property type="match status" value="1"/>
</dbReference>
<keyword evidence="6" id="KW-0378">Hydrolase</keyword>
<evidence type="ECO:0000259" key="3">
    <source>
        <dbReference type="Pfam" id="PF03632"/>
    </source>
</evidence>
<dbReference type="InterPro" id="IPR017045">
    <property type="entry name" value="Malt_Pase/Glycosyl_Hdrlase"/>
</dbReference>
<dbReference type="PANTHER" id="PTHR11051">
    <property type="entry name" value="GLYCOSYL HYDROLASE-RELATED"/>
    <property type="match status" value="1"/>
</dbReference>
<dbReference type="SUPFAM" id="SSF48208">
    <property type="entry name" value="Six-hairpin glycosidases"/>
    <property type="match status" value="1"/>
</dbReference>
<dbReference type="Gene3D" id="2.70.98.40">
    <property type="entry name" value="Glycoside hydrolase, family 65, N-terminal domain"/>
    <property type="match status" value="1"/>
</dbReference>
<proteinExistence type="inferred from homology"/>
<dbReference type="EMBL" id="MOXJ01000004">
    <property type="protein sequence ID" value="PDO11163.1"/>
    <property type="molecule type" value="Genomic_DNA"/>
</dbReference>
<protein>
    <submittedName>
        <fullName evidence="6">Family 65 glycosyl hydrolase</fullName>
    </submittedName>
</protein>
<dbReference type="InterPro" id="IPR011013">
    <property type="entry name" value="Gal_mutarotase_sf_dom"/>
</dbReference>
<dbReference type="GO" id="GO:0004553">
    <property type="term" value="F:hydrolase activity, hydrolyzing O-glycosyl compounds"/>
    <property type="evidence" value="ECO:0007669"/>
    <property type="project" value="TreeGrafter"/>
</dbReference>
<name>A0A2A6E2F6_9BACL</name>
<feature type="domain" description="Glycoside hydrolase family 65 central catalytic" evidence="3">
    <location>
        <begin position="321"/>
        <end position="683"/>
    </location>
</feature>
<evidence type="ECO:0000313" key="6">
    <source>
        <dbReference type="EMBL" id="PDO11163.1"/>
    </source>
</evidence>
<dbReference type="Pfam" id="PF03636">
    <property type="entry name" value="Glyco_hydro_65N"/>
    <property type="match status" value="1"/>
</dbReference>
<comment type="similarity">
    <text evidence="1">Belongs to the glycosyl hydrolase 65 family.</text>
</comment>
<dbReference type="GO" id="GO:0030246">
    <property type="term" value="F:carbohydrate binding"/>
    <property type="evidence" value="ECO:0007669"/>
    <property type="project" value="InterPro"/>
</dbReference>
<feature type="domain" description="Glycoside hydrolase family 65 C-terminal" evidence="4">
    <location>
        <begin position="693"/>
        <end position="754"/>
    </location>
</feature>
<dbReference type="Proteomes" id="UP000243688">
    <property type="component" value="Unassembled WGS sequence"/>
</dbReference>
<evidence type="ECO:0000256" key="2">
    <source>
        <dbReference type="PIRSR" id="PIRSR036289-50"/>
    </source>
</evidence>
<dbReference type="Pfam" id="PF03632">
    <property type="entry name" value="Glyco_hydro_65m"/>
    <property type="match status" value="1"/>
</dbReference>
<evidence type="ECO:0000313" key="7">
    <source>
        <dbReference type="Proteomes" id="UP000243688"/>
    </source>
</evidence>
<dbReference type="PIRSF" id="PIRSF036289">
    <property type="entry name" value="Glycosyl_hydrolase_malt_phosph"/>
    <property type="match status" value="1"/>
</dbReference>
<dbReference type="Gene3D" id="1.50.10.10">
    <property type="match status" value="1"/>
</dbReference>
<feature type="domain" description="Glycoside hydrolase family 65 N-terminal" evidence="5">
    <location>
        <begin position="18"/>
        <end position="255"/>
    </location>
</feature>
<dbReference type="InterPro" id="IPR008928">
    <property type="entry name" value="6-hairpin_glycosidase_sf"/>
</dbReference>
<dbReference type="InterPro" id="IPR005196">
    <property type="entry name" value="Glyco_hydro_65_N"/>
</dbReference>
<dbReference type="GO" id="GO:0016757">
    <property type="term" value="F:glycosyltransferase activity"/>
    <property type="evidence" value="ECO:0007669"/>
    <property type="project" value="UniProtKB-ARBA"/>
</dbReference>
<dbReference type="InterPro" id="IPR037018">
    <property type="entry name" value="GH65_N"/>
</dbReference>
<evidence type="ECO:0000256" key="1">
    <source>
        <dbReference type="ARBA" id="ARBA00006768"/>
    </source>
</evidence>
<dbReference type="Gene3D" id="2.60.420.10">
    <property type="entry name" value="Maltose phosphorylase, domain 3"/>
    <property type="match status" value="1"/>
</dbReference>
<accession>A0A2A6E2F6</accession>
<dbReference type="InterPro" id="IPR005194">
    <property type="entry name" value="Glyco_hydro_65_C"/>
</dbReference>
<dbReference type="GO" id="GO:0005975">
    <property type="term" value="P:carbohydrate metabolic process"/>
    <property type="evidence" value="ECO:0007669"/>
    <property type="project" value="InterPro"/>
</dbReference>
<evidence type="ECO:0000259" key="4">
    <source>
        <dbReference type="Pfam" id="PF03633"/>
    </source>
</evidence>
<dbReference type="AlphaFoldDB" id="A0A2A6E2F6"/>
<dbReference type="PANTHER" id="PTHR11051:SF14">
    <property type="entry name" value="MALTOSE PHOSPHORYLASE"/>
    <property type="match status" value="1"/>
</dbReference>
<sequence length="792" mass="90333">MNKTAEKYLEVHSWKIVENGFHAGRALVSESLFSLANEFMGVRGYFEEGTSGPSRIGSFFNGVFEEEEPVYLVRYPGISYTDRFMVNAVDWLHTRIRLDGETLDCANGRISGFRRELDFRSGVLTRELVWTTAGGKRLKIVFRRLLGMKRPNRAAQRIALEPLNFSGTIELEFGLDFSVLHYTRGRNYWSCGEPLFTERAAALAGRTRRSGKNVFSAFRLVAPDAEDVRRVSRDRYAGIRVRLPLASGRQTTCDREVFHRVEKNPDVSLEAAAARGMEAFAAEPVVSFDELERENREFWDDVWNRYDVEIDGDADNQQGIRYCIFQLIQTYRGLDPAHNIGAKGLTGEVYGGHAFWETETYCLPFYLLTNPEAARSLLMFRYRTLPEAKRKAASVGCRGAFYPVATIDGTESCGLWQHANLQLQVSSGVAYAIRHYAGVTGDVEFLHREGMEMLIEICRFFASRGQWGQRSGKFGFYGVMGPDEFKMMVNHNYYLNFTAKKCLEYTLATAEEMRRSFPEAWNDLVRRTGLNDAELADWANMAANMRLARGDDGLLLEQHEGFFDLPHLDVRSIPRDEFPLYHHWPYDKIFRYDMIKQPDVLMLMFLYSHCFSEEEKRANYAYYEPRCAHESSLSPAIHSILAAELGDEERACRYFEFATRLDLDDYNRNADQGLHLTSMAAAWLNIVYGFGGMRSDGELLSFRPMLPGRWNGYRFRIVYRGVPLEVAVTKREVTLRALEPGRVDVSLYDRRYEVTEQGVVVPLRTSAAVSSPSASGLTAAEVTANARRLDGC</sequence>
<comment type="caution">
    <text evidence="6">The sequence shown here is derived from an EMBL/GenBank/DDBJ whole genome shotgun (WGS) entry which is preliminary data.</text>
</comment>
<evidence type="ECO:0000259" key="5">
    <source>
        <dbReference type="Pfam" id="PF03636"/>
    </source>
</evidence>
<organism evidence="6 7">
    <name type="scientific">Candidatus Reconcilbacillus cellulovorans</name>
    <dbReference type="NCBI Taxonomy" id="1906605"/>
    <lineage>
        <taxon>Bacteria</taxon>
        <taxon>Bacillati</taxon>
        <taxon>Bacillota</taxon>
        <taxon>Bacilli</taxon>
        <taxon>Bacillales</taxon>
        <taxon>Paenibacillaceae</taxon>
        <taxon>Candidatus Reconcilbacillus</taxon>
    </lineage>
</organism>